<accession>A0AAV4LH38</accession>
<gene>
    <name evidence="1" type="ORF">DNHGIG_25630</name>
</gene>
<evidence type="ECO:0000313" key="1">
    <source>
        <dbReference type="EMBL" id="GIM47014.1"/>
    </source>
</evidence>
<comment type="caution">
    <text evidence="1">The sequence shown here is derived from an EMBL/GenBank/DDBJ whole genome shotgun (WGS) entry which is preliminary data.</text>
</comment>
<dbReference type="AlphaFoldDB" id="A0AAV4LH38"/>
<evidence type="ECO:0008006" key="3">
    <source>
        <dbReference type="Google" id="ProtNLM"/>
    </source>
</evidence>
<protein>
    <recommendedName>
        <fullName evidence="3">Phosphohydrolase</fullName>
    </recommendedName>
</protein>
<organism evidence="1 2">
    <name type="scientific">Collibacillus ludicampi</name>
    <dbReference type="NCBI Taxonomy" id="2771369"/>
    <lineage>
        <taxon>Bacteria</taxon>
        <taxon>Bacillati</taxon>
        <taxon>Bacillota</taxon>
        <taxon>Bacilli</taxon>
        <taxon>Bacillales</taxon>
        <taxon>Alicyclobacillaceae</taxon>
        <taxon>Collibacillus</taxon>
    </lineage>
</organism>
<dbReference type="SUPFAM" id="SSF109604">
    <property type="entry name" value="HD-domain/PDEase-like"/>
    <property type="match status" value="1"/>
</dbReference>
<dbReference type="Proteomes" id="UP001057291">
    <property type="component" value="Unassembled WGS sequence"/>
</dbReference>
<sequence>MQADKNNSRKGGYIETLTGIKFYPLDPRPDDFSLEDICHAVSREQRFGNHTEARYSVGQHLLMCAKFAKDMGFSPYVQFLCATHDLPEAYVRDLPRPIKQSFSKYQNMEKRILRVLWHEYFGIRKPTKEEISQLKFCDNSVLMSEAFELGINKTDWVNVSEIVGGYVDHSEPTDQEVRDSLKILIMKLLEQLKGGGSHASKHDRPSH</sequence>
<name>A0AAV4LH38_9BACL</name>
<reference evidence="1" key="1">
    <citation type="journal article" date="2023" name="Int. J. Syst. Evol. Microbiol.">
        <title>Collibacillus ludicampi gen. nov., sp. nov., a new soil bacterium of the family Alicyclobacillaceae.</title>
        <authorList>
            <person name="Jojima T."/>
            <person name="Ioku Y."/>
            <person name="Fukuta Y."/>
            <person name="Shirasaka N."/>
            <person name="Matsumura Y."/>
            <person name="Mori M."/>
        </authorList>
    </citation>
    <scope>NUCLEOTIDE SEQUENCE</scope>
    <source>
        <strain evidence="1">TP075</strain>
    </source>
</reference>
<evidence type="ECO:0000313" key="2">
    <source>
        <dbReference type="Proteomes" id="UP001057291"/>
    </source>
</evidence>
<proteinExistence type="predicted"/>
<dbReference type="Gene3D" id="1.10.3210.10">
    <property type="entry name" value="Hypothetical protein af1432"/>
    <property type="match status" value="1"/>
</dbReference>
<keyword evidence="2" id="KW-1185">Reference proteome</keyword>
<dbReference type="EMBL" id="BOQE01000001">
    <property type="protein sequence ID" value="GIM47014.1"/>
    <property type="molecule type" value="Genomic_DNA"/>
</dbReference>
<dbReference type="RefSeq" id="WP_282200039.1">
    <property type="nucleotide sequence ID" value="NZ_BOQE01000001.1"/>
</dbReference>